<keyword evidence="8" id="KW-1185">Reference proteome</keyword>
<comment type="caution">
    <text evidence="7">The sequence shown here is derived from an EMBL/GenBank/DDBJ whole genome shotgun (WGS) entry which is preliminary data.</text>
</comment>
<dbReference type="InterPro" id="IPR016181">
    <property type="entry name" value="Acyl_CoA_acyltransferase"/>
</dbReference>
<reference evidence="7 8" key="1">
    <citation type="journal article" date="2024" name="Proc. Natl. Acad. Sci. U.S.A.">
        <title>The evolutionary genomics of adaptation to stress in wild rhizobium bacteria.</title>
        <authorList>
            <person name="Kehlet-Delgado H."/>
            <person name="Montoya A.P."/>
            <person name="Jensen K.T."/>
            <person name="Wendlandt C.E."/>
            <person name="Dexheimer C."/>
            <person name="Roberts M."/>
            <person name="Torres Martinez L."/>
            <person name="Friesen M.L."/>
            <person name="Griffitts J.S."/>
            <person name="Porter S.S."/>
        </authorList>
    </citation>
    <scope>NUCLEOTIDE SEQUENCE [LARGE SCALE GENOMIC DNA]</scope>
    <source>
        <strain evidence="7 8">M0641</strain>
    </source>
</reference>
<sequence length="182" mass="19535">MTLRPPEPLDRTHDLSSFSSGVPVLDDWLKRRALANQDSGATRTFVACRDGNRVVAYYALASGGVAASCASGRFRRNMPDPIPVAILARLAIDASHQRQGLGMALMQDAARRVMNAADTLGIRGILVHAISEDARAFYTKLGFNPSPLDPMTLMISLADLRLAADGLNNSFSGFFATKQTAA</sequence>
<organism evidence="7 8">
    <name type="scientific">Mesorhizobium caraganae</name>
    <dbReference type="NCBI Taxonomy" id="483206"/>
    <lineage>
        <taxon>Bacteria</taxon>
        <taxon>Pseudomonadati</taxon>
        <taxon>Pseudomonadota</taxon>
        <taxon>Alphaproteobacteria</taxon>
        <taxon>Hyphomicrobiales</taxon>
        <taxon>Phyllobacteriaceae</taxon>
        <taxon>Mesorhizobium</taxon>
    </lineage>
</organism>
<dbReference type="EMBL" id="JAMYQB010000008">
    <property type="protein sequence ID" value="MER9404904.1"/>
    <property type="molecule type" value="Genomic_DNA"/>
</dbReference>
<name>A0ABV1YYZ6_9HYPH</name>
<dbReference type="PANTHER" id="PTHR36449">
    <property type="entry name" value="ACETYLTRANSFERASE-RELATED"/>
    <property type="match status" value="1"/>
</dbReference>
<dbReference type="Gene3D" id="3.40.630.30">
    <property type="match status" value="1"/>
</dbReference>
<keyword evidence="1" id="KW-0678">Repressor</keyword>
<protein>
    <submittedName>
        <fullName evidence="7">GNAT family N-acetyltransferase</fullName>
    </submittedName>
</protein>
<evidence type="ECO:0000313" key="7">
    <source>
        <dbReference type="EMBL" id="MER9404904.1"/>
    </source>
</evidence>
<dbReference type="PANTHER" id="PTHR36449:SF1">
    <property type="entry name" value="ACETYLTRANSFERASE"/>
    <property type="match status" value="1"/>
</dbReference>
<proteinExistence type="predicted"/>
<dbReference type="Proteomes" id="UP001433071">
    <property type="component" value="Unassembled WGS sequence"/>
</dbReference>
<evidence type="ECO:0000259" key="6">
    <source>
        <dbReference type="PROSITE" id="PS51186"/>
    </source>
</evidence>
<evidence type="ECO:0000313" key="8">
    <source>
        <dbReference type="Proteomes" id="UP001433071"/>
    </source>
</evidence>
<evidence type="ECO:0000256" key="2">
    <source>
        <dbReference type="ARBA" id="ARBA00022649"/>
    </source>
</evidence>
<accession>A0ABV1YYZ6</accession>
<evidence type="ECO:0000256" key="1">
    <source>
        <dbReference type="ARBA" id="ARBA00022491"/>
    </source>
</evidence>
<dbReference type="RefSeq" id="WP_352557894.1">
    <property type="nucleotide sequence ID" value="NZ_JAMYQB010000008.1"/>
</dbReference>
<feature type="domain" description="N-acetyltransferase" evidence="6">
    <location>
        <begin position="1"/>
        <end position="165"/>
    </location>
</feature>
<dbReference type="InterPro" id="IPR000182">
    <property type="entry name" value="GNAT_dom"/>
</dbReference>
<keyword evidence="2" id="KW-1277">Toxin-antitoxin system</keyword>
<gene>
    <name evidence="7" type="ORF">NKI36_12680</name>
</gene>
<dbReference type="SUPFAM" id="SSF55729">
    <property type="entry name" value="Acyl-CoA N-acyltransferases (Nat)"/>
    <property type="match status" value="1"/>
</dbReference>
<comment type="catalytic activity">
    <reaction evidence="5">
        <text>glycyl-tRNA(Gly) + acetyl-CoA = N-acetylglycyl-tRNA(Gly) + CoA + H(+)</text>
        <dbReference type="Rhea" id="RHEA:81867"/>
        <dbReference type="Rhea" id="RHEA-COMP:9683"/>
        <dbReference type="Rhea" id="RHEA-COMP:19766"/>
        <dbReference type="ChEBI" id="CHEBI:15378"/>
        <dbReference type="ChEBI" id="CHEBI:57287"/>
        <dbReference type="ChEBI" id="CHEBI:57288"/>
        <dbReference type="ChEBI" id="CHEBI:78522"/>
        <dbReference type="ChEBI" id="CHEBI:232036"/>
    </reaction>
</comment>
<dbReference type="Pfam" id="PF13508">
    <property type="entry name" value="Acetyltransf_7"/>
    <property type="match status" value="1"/>
</dbReference>
<evidence type="ECO:0000256" key="3">
    <source>
        <dbReference type="ARBA" id="ARBA00022679"/>
    </source>
</evidence>
<keyword evidence="4" id="KW-0012">Acyltransferase</keyword>
<dbReference type="CDD" id="cd04301">
    <property type="entry name" value="NAT_SF"/>
    <property type="match status" value="1"/>
</dbReference>
<dbReference type="PROSITE" id="PS51186">
    <property type="entry name" value="GNAT"/>
    <property type="match status" value="1"/>
</dbReference>
<evidence type="ECO:0000256" key="5">
    <source>
        <dbReference type="ARBA" id="ARBA00049880"/>
    </source>
</evidence>
<keyword evidence="3" id="KW-0808">Transferase</keyword>
<evidence type="ECO:0000256" key="4">
    <source>
        <dbReference type="ARBA" id="ARBA00023315"/>
    </source>
</evidence>